<keyword evidence="4 10" id="KW-0812">Transmembrane</keyword>
<evidence type="ECO:0000256" key="6">
    <source>
        <dbReference type="ARBA" id="ARBA00022989"/>
    </source>
</evidence>
<dbReference type="GO" id="GO:0015421">
    <property type="term" value="F:ABC-type oligopeptide transporter activity"/>
    <property type="evidence" value="ECO:0007669"/>
    <property type="project" value="TreeGrafter"/>
</dbReference>
<dbReference type="GO" id="GO:0005743">
    <property type="term" value="C:mitochondrial inner membrane"/>
    <property type="evidence" value="ECO:0007669"/>
    <property type="project" value="TreeGrafter"/>
</dbReference>
<reference evidence="11" key="1">
    <citation type="submission" date="2019-07" db="EMBL/GenBank/DDBJ databases">
        <authorList>
            <person name="Dittberner H."/>
        </authorList>
    </citation>
    <scope>NUCLEOTIDE SEQUENCE [LARGE SCALE GENOMIC DNA]</scope>
</reference>
<evidence type="ECO:0000313" key="12">
    <source>
        <dbReference type="Proteomes" id="UP000489600"/>
    </source>
</evidence>
<sequence length="105" mass="11210">MNRDVTGEGDSVSVSHEPSTSKNSYDVLLMIFGSIGAAGNGLSIPLMTLLFGDLIDSFGENQNNKDIVDVISKVCVKFVYLGLGTLAAAFLRKSIITRDSRVSPL</sequence>
<dbReference type="InterPro" id="IPR039421">
    <property type="entry name" value="Type_1_exporter"/>
</dbReference>
<gene>
    <name evidence="11" type="ORF">ANE_LOCUS177</name>
</gene>
<feature type="transmembrane region" description="Helical" evidence="10">
    <location>
        <begin position="27"/>
        <end position="50"/>
    </location>
</feature>
<protein>
    <recommendedName>
        <fullName evidence="13">ABC transmembrane type-1 domain-containing protein</fullName>
    </recommendedName>
</protein>
<dbReference type="OrthoDB" id="1925018at2759"/>
<dbReference type="PANTHER" id="PTHR43394">
    <property type="entry name" value="ATP-DEPENDENT PERMEASE MDL1, MITOCHONDRIAL"/>
    <property type="match status" value="1"/>
</dbReference>
<dbReference type="SUPFAM" id="SSF90123">
    <property type="entry name" value="ABC transporter transmembrane region"/>
    <property type="match status" value="1"/>
</dbReference>
<accession>A0A565AL50</accession>
<evidence type="ECO:0000256" key="9">
    <source>
        <dbReference type="SAM" id="MobiDB-lite"/>
    </source>
</evidence>
<dbReference type="AlphaFoldDB" id="A0A565AL50"/>
<evidence type="ECO:0000256" key="1">
    <source>
        <dbReference type="ARBA" id="ARBA00004141"/>
    </source>
</evidence>
<evidence type="ECO:0000256" key="4">
    <source>
        <dbReference type="ARBA" id="ARBA00022692"/>
    </source>
</evidence>
<evidence type="ECO:0000256" key="8">
    <source>
        <dbReference type="ARBA" id="ARBA00023180"/>
    </source>
</evidence>
<evidence type="ECO:0000313" key="11">
    <source>
        <dbReference type="EMBL" id="VVA89732.1"/>
    </source>
</evidence>
<feature type="transmembrane region" description="Helical" evidence="10">
    <location>
        <begin position="70"/>
        <end position="91"/>
    </location>
</feature>
<dbReference type="GO" id="GO:0090374">
    <property type="term" value="P:oligopeptide export from mitochondrion"/>
    <property type="evidence" value="ECO:0007669"/>
    <property type="project" value="TreeGrafter"/>
</dbReference>
<evidence type="ECO:0000256" key="7">
    <source>
        <dbReference type="ARBA" id="ARBA00023136"/>
    </source>
</evidence>
<keyword evidence="8" id="KW-0325">Glycoprotein</keyword>
<evidence type="ECO:0000256" key="2">
    <source>
        <dbReference type="ARBA" id="ARBA00007577"/>
    </source>
</evidence>
<evidence type="ECO:0000256" key="5">
    <source>
        <dbReference type="ARBA" id="ARBA00022737"/>
    </source>
</evidence>
<comment type="similarity">
    <text evidence="2">Belongs to the ABC transporter superfamily. ABCB family. Multidrug resistance exporter (TC 3.A.1.201) subfamily.</text>
</comment>
<dbReference type="EMBL" id="CABITT030000001">
    <property type="protein sequence ID" value="VVA89732.1"/>
    <property type="molecule type" value="Genomic_DNA"/>
</dbReference>
<dbReference type="PANTHER" id="PTHR43394:SF16">
    <property type="entry name" value="ABC TRANSPORTER B FAMILY MEMBER 4-LIKE ISOFORM X1"/>
    <property type="match status" value="1"/>
</dbReference>
<evidence type="ECO:0008006" key="13">
    <source>
        <dbReference type="Google" id="ProtNLM"/>
    </source>
</evidence>
<evidence type="ECO:0000256" key="10">
    <source>
        <dbReference type="SAM" id="Phobius"/>
    </source>
</evidence>
<comment type="caution">
    <text evidence="11">The sequence shown here is derived from an EMBL/GenBank/DDBJ whole genome shotgun (WGS) entry which is preliminary data.</text>
</comment>
<dbReference type="Proteomes" id="UP000489600">
    <property type="component" value="Unassembled WGS sequence"/>
</dbReference>
<name>A0A565AL50_9BRAS</name>
<dbReference type="Gene3D" id="1.20.1560.10">
    <property type="entry name" value="ABC transporter type 1, transmembrane domain"/>
    <property type="match status" value="1"/>
</dbReference>
<keyword evidence="6 10" id="KW-1133">Transmembrane helix</keyword>
<dbReference type="GO" id="GO:0005524">
    <property type="term" value="F:ATP binding"/>
    <property type="evidence" value="ECO:0007669"/>
    <property type="project" value="InterPro"/>
</dbReference>
<keyword evidence="12" id="KW-1185">Reference proteome</keyword>
<keyword evidence="7 10" id="KW-0472">Membrane</keyword>
<keyword evidence="5" id="KW-0677">Repeat</keyword>
<dbReference type="InterPro" id="IPR036640">
    <property type="entry name" value="ABC1_TM_sf"/>
</dbReference>
<comment type="subcellular location">
    <subcellularLocation>
        <location evidence="1">Membrane</location>
        <topology evidence="1">Multi-pass membrane protein</topology>
    </subcellularLocation>
</comment>
<proteinExistence type="inferred from homology"/>
<evidence type="ECO:0000256" key="3">
    <source>
        <dbReference type="ARBA" id="ARBA00022448"/>
    </source>
</evidence>
<organism evidence="11 12">
    <name type="scientific">Arabis nemorensis</name>
    <dbReference type="NCBI Taxonomy" id="586526"/>
    <lineage>
        <taxon>Eukaryota</taxon>
        <taxon>Viridiplantae</taxon>
        <taxon>Streptophyta</taxon>
        <taxon>Embryophyta</taxon>
        <taxon>Tracheophyta</taxon>
        <taxon>Spermatophyta</taxon>
        <taxon>Magnoliopsida</taxon>
        <taxon>eudicotyledons</taxon>
        <taxon>Gunneridae</taxon>
        <taxon>Pentapetalae</taxon>
        <taxon>rosids</taxon>
        <taxon>malvids</taxon>
        <taxon>Brassicales</taxon>
        <taxon>Brassicaceae</taxon>
        <taxon>Arabideae</taxon>
        <taxon>Arabis</taxon>
    </lineage>
</organism>
<keyword evidence="3" id="KW-0813">Transport</keyword>
<feature type="region of interest" description="Disordered" evidence="9">
    <location>
        <begin position="1"/>
        <end position="20"/>
    </location>
</feature>